<feature type="domain" description="Response regulatory" evidence="11">
    <location>
        <begin position="2"/>
        <end position="116"/>
    </location>
</feature>
<dbReference type="GO" id="GO:0000155">
    <property type="term" value="F:phosphorelay sensor kinase activity"/>
    <property type="evidence" value="ECO:0007669"/>
    <property type="project" value="InterPro"/>
</dbReference>
<dbReference type="InterPro" id="IPR001789">
    <property type="entry name" value="Sig_transdc_resp-reg_receiver"/>
</dbReference>
<name>A0A4P7UK19_DESDE</name>
<keyword evidence="8" id="KW-0902">Two-component regulatory system</keyword>
<evidence type="ECO:0000256" key="5">
    <source>
        <dbReference type="ARBA" id="ARBA00022741"/>
    </source>
</evidence>
<keyword evidence="5" id="KW-0547">Nucleotide-binding</keyword>
<evidence type="ECO:0000256" key="1">
    <source>
        <dbReference type="ARBA" id="ARBA00000085"/>
    </source>
</evidence>
<protein>
    <recommendedName>
        <fullName evidence="2">histidine kinase</fullName>
        <ecNumber evidence="2">2.7.13.3</ecNumber>
    </recommendedName>
</protein>
<dbReference type="InterPro" id="IPR011006">
    <property type="entry name" value="CheY-like_superfamily"/>
</dbReference>
<evidence type="ECO:0000256" key="7">
    <source>
        <dbReference type="ARBA" id="ARBA00022840"/>
    </source>
</evidence>
<comment type="catalytic activity">
    <reaction evidence="1">
        <text>ATP + protein L-histidine = ADP + protein N-phospho-L-histidine.</text>
        <dbReference type="EC" id="2.7.13.3"/>
    </reaction>
</comment>
<dbReference type="PANTHER" id="PTHR43065:SF46">
    <property type="entry name" value="C4-DICARBOXYLATE TRANSPORT SENSOR PROTEIN DCTB"/>
    <property type="match status" value="1"/>
</dbReference>
<accession>A0A4P7UK19</accession>
<sequence length="409" mass="43478">MRVLVVDDEPAFSEPLAERLALRGYETATALDADAALAELACGPRDLIFLDVGLPGMDGVDLLKILRERYPQSDVVMLSGAGDMGKAVQAMRRGALNWLSKPVGMDGILDECRKAAERAGARQEAARLAEAARWRSFGRVAEGVAHEVNNPLNIIVQAAGLIRDCLEEPDAQSLPDIGEVRDAVDTIRAQGLRVREITRKLLMVGHGLDPRVGALDVAAEVGQVLRLLRERMENAHVRCDVVIPQGEDAPRPLGSAPELQQICLHLLENALDALSDDDATARAAFADGAAAAQDRLVVLAASTRRDTQGRDWYDLVVRDNGPGIAPDIMPHIFEPFFSTRALQSPSAGHAAGGKTLGRYVGLGLAVARSLAHARGGELTAANGPHGGAEFCLSLPLAEPLGLPNPTAEA</sequence>
<dbReference type="SMART" id="SM00448">
    <property type="entry name" value="REC"/>
    <property type="match status" value="1"/>
</dbReference>
<dbReference type="Gene3D" id="1.10.287.130">
    <property type="match status" value="1"/>
</dbReference>
<dbReference type="CDD" id="cd00075">
    <property type="entry name" value="HATPase"/>
    <property type="match status" value="1"/>
</dbReference>
<organism evidence="12 13">
    <name type="scientific">Desulfovibrio desulfuricans</name>
    <dbReference type="NCBI Taxonomy" id="876"/>
    <lineage>
        <taxon>Bacteria</taxon>
        <taxon>Pseudomonadati</taxon>
        <taxon>Thermodesulfobacteriota</taxon>
        <taxon>Desulfovibrionia</taxon>
        <taxon>Desulfovibrionales</taxon>
        <taxon>Desulfovibrionaceae</taxon>
        <taxon>Desulfovibrio</taxon>
    </lineage>
</organism>
<evidence type="ECO:0000313" key="13">
    <source>
        <dbReference type="Proteomes" id="UP000297065"/>
    </source>
</evidence>
<evidence type="ECO:0000256" key="6">
    <source>
        <dbReference type="ARBA" id="ARBA00022777"/>
    </source>
</evidence>
<feature type="modified residue" description="4-aspartylphosphate" evidence="9">
    <location>
        <position position="51"/>
    </location>
</feature>
<dbReference type="AlphaFoldDB" id="A0A4P7UK19"/>
<dbReference type="GO" id="GO:0005524">
    <property type="term" value="F:ATP binding"/>
    <property type="evidence" value="ECO:0007669"/>
    <property type="project" value="UniProtKB-KW"/>
</dbReference>
<feature type="domain" description="Histidine kinase" evidence="10">
    <location>
        <begin position="143"/>
        <end position="398"/>
    </location>
</feature>
<evidence type="ECO:0000256" key="2">
    <source>
        <dbReference type="ARBA" id="ARBA00012438"/>
    </source>
</evidence>
<dbReference type="InterPro" id="IPR004358">
    <property type="entry name" value="Sig_transdc_His_kin-like_C"/>
</dbReference>
<evidence type="ECO:0000259" key="11">
    <source>
        <dbReference type="PROSITE" id="PS50110"/>
    </source>
</evidence>
<dbReference type="SUPFAM" id="SSF55874">
    <property type="entry name" value="ATPase domain of HSP90 chaperone/DNA topoisomerase II/histidine kinase"/>
    <property type="match status" value="1"/>
</dbReference>
<dbReference type="PROSITE" id="PS50110">
    <property type="entry name" value="RESPONSE_REGULATORY"/>
    <property type="match status" value="1"/>
</dbReference>
<evidence type="ECO:0000313" key="12">
    <source>
        <dbReference type="EMBL" id="QCC84911.1"/>
    </source>
</evidence>
<dbReference type="Gene3D" id="3.40.50.2300">
    <property type="match status" value="1"/>
</dbReference>
<dbReference type="CDD" id="cd00082">
    <property type="entry name" value="HisKA"/>
    <property type="match status" value="1"/>
</dbReference>
<dbReference type="InterPro" id="IPR036890">
    <property type="entry name" value="HATPase_C_sf"/>
</dbReference>
<dbReference type="SUPFAM" id="SSF47384">
    <property type="entry name" value="Homodimeric domain of signal transducing histidine kinase"/>
    <property type="match status" value="1"/>
</dbReference>
<evidence type="ECO:0000256" key="3">
    <source>
        <dbReference type="ARBA" id="ARBA00022553"/>
    </source>
</evidence>
<evidence type="ECO:0000256" key="9">
    <source>
        <dbReference type="PROSITE-ProRule" id="PRU00169"/>
    </source>
</evidence>
<dbReference type="PANTHER" id="PTHR43065">
    <property type="entry name" value="SENSOR HISTIDINE KINASE"/>
    <property type="match status" value="1"/>
</dbReference>
<dbReference type="InterPro" id="IPR003661">
    <property type="entry name" value="HisK_dim/P_dom"/>
</dbReference>
<evidence type="ECO:0000256" key="8">
    <source>
        <dbReference type="ARBA" id="ARBA00023012"/>
    </source>
</evidence>
<dbReference type="SMART" id="SM00387">
    <property type="entry name" value="HATPase_c"/>
    <property type="match status" value="1"/>
</dbReference>
<dbReference type="Pfam" id="PF00072">
    <property type="entry name" value="Response_reg"/>
    <property type="match status" value="1"/>
</dbReference>
<keyword evidence="3 9" id="KW-0597">Phosphoprotein</keyword>
<dbReference type="EC" id="2.7.13.3" evidence="2"/>
<dbReference type="SMART" id="SM00388">
    <property type="entry name" value="HisKA"/>
    <property type="match status" value="1"/>
</dbReference>
<reference evidence="12 13" key="1">
    <citation type="submission" date="2019-02" db="EMBL/GenBank/DDBJ databases">
        <title>Complete Genome Sequence of Desulfovibrio desulfuricans IC1, a Sulfonate Utilizing Anaerobe.</title>
        <authorList>
            <person name="Day L.A."/>
            <person name="De Leon K.B."/>
            <person name="Wall J.D."/>
        </authorList>
    </citation>
    <scope>NUCLEOTIDE SEQUENCE [LARGE SCALE GENOMIC DNA]</scope>
    <source>
        <strain evidence="12 13">IC1</strain>
    </source>
</reference>
<gene>
    <name evidence="12" type="ORF">DDIC_03250</name>
</gene>
<keyword evidence="7" id="KW-0067">ATP-binding</keyword>
<evidence type="ECO:0000256" key="4">
    <source>
        <dbReference type="ARBA" id="ARBA00022679"/>
    </source>
</evidence>
<evidence type="ECO:0000259" key="10">
    <source>
        <dbReference type="PROSITE" id="PS50109"/>
    </source>
</evidence>
<dbReference type="EMBL" id="CP036295">
    <property type="protein sequence ID" value="QCC84911.1"/>
    <property type="molecule type" value="Genomic_DNA"/>
</dbReference>
<dbReference type="InterPro" id="IPR036097">
    <property type="entry name" value="HisK_dim/P_sf"/>
</dbReference>
<dbReference type="SUPFAM" id="SSF52172">
    <property type="entry name" value="CheY-like"/>
    <property type="match status" value="1"/>
</dbReference>
<dbReference type="PRINTS" id="PR00344">
    <property type="entry name" value="BCTRLSENSOR"/>
</dbReference>
<dbReference type="Gene3D" id="3.30.565.10">
    <property type="entry name" value="Histidine kinase-like ATPase, C-terminal domain"/>
    <property type="match status" value="1"/>
</dbReference>
<dbReference type="PROSITE" id="PS50109">
    <property type="entry name" value="HIS_KIN"/>
    <property type="match status" value="1"/>
</dbReference>
<dbReference type="OrthoDB" id="9777714at2"/>
<dbReference type="RefSeq" id="WP_136399121.1">
    <property type="nucleotide sequence ID" value="NZ_CP036295.1"/>
</dbReference>
<dbReference type="Proteomes" id="UP000297065">
    <property type="component" value="Chromosome"/>
</dbReference>
<dbReference type="InterPro" id="IPR005467">
    <property type="entry name" value="His_kinase_dom"/>
</dbReference>
<keyword evidence="4" id="KW-0808">Transferase</keyword>
<keyword evidence="6 12" id="KW-0418">Kinase</keyword>
<proteinExistence type="predicted"/>
<dbReference type="Pfam" id="PF02518">
    <property type="entry name" value="HATPase_c"/>
    <property type="match status" value="1"/>
</dbReference>
<dbReference type="InterPro" id="IPR003594">
    <property type="entry name" value="HATPase_dom"/>
</dbReference>